<dbReference type="Pfam" id="PF00198">
    <property type="entry name" value="2-oxoacid_dh"/>
    <property type="match status" value="1"/>
</dbReference>
<dbReference type="Gene3D" id="3.30.559.10">
    <property type="entry name" value="Chloramphenicol acetyltransferase-like domain"/>
    <property type="match status" value="1"/>
</dbReference>
<dbReference type="EMBL" id="CAFBRX010000059">
    <property type="protein sequence ID" value="CAB5121365.1"/>
    <property type="molecule type" value="Genomic_DNA"/>
</dbReference>
<keyword evidence="6" id="KW-0460">Magnesium</keyword>
<dbReference type="NCBIfam" id="NF006914">
    <property type="entry name" value="PRK09404.1"/>
    <property type="match status" value="1"/>
</dbReference>
<dbReference type="InterPro" id="IPR011603">
    <property type="entry name" value="2oxoglutarate_DH_E1"/>
</dbReference>
<dbReference type="Pfam" id="PF02779">
    <property type="entry name" value="Transket_pyr"/>
    <property type="match status" value="1"/>
</dbReference>
<dbReference type="GO" id="GO:0004591">
    <property type="term" value="F:oxoglutarate dehydrogenase (succinyl-transferring) activity"/>
    <property type="evidence" value="ECO:0007669"/>
    <property type="project" value="UniProtKB-EC"/>
</dbReference>
<dbReference type="InterPro" id="IPR031717">
    <property type="entry name" value="ODO-1/KGD_C"/>
</dbReference>
<dbReference type="PANTHER" id="PTHR23152:SF4">
    <property type="entry name" value="2-OXOADIPATE DEHYDROGENASE COMPLEX COMPONENT E1"/>
    <property type="match status" value="1"/>
</dbReference>
<evidence type="ECO:0000256" key="2">
    <source>
        <dbReference type="ARBA" id="ARBA00001964"/>
    </source>
</evidence>
<dbReference type="InterPro" id="IPR032106">
    <property type="entry name" value="2-oxogl_dehyd_N"/>
</dbReference>
<dbReference type="InterPro" id="IPR023213">
    <property type="entry name" value="CAT-like_dom_sf"/>
</dbReference>
<feature type="domain" description="Transketolase-like pyrimidine-binding" evidence="11">
    <location>
        <begin position="870"/>
        <end position="1062"/>
    </location>
</feature>
<dbReference type="SUPFAM" id="SSF52518">
    <property type="entry name" value="Thiamin diphosphate-binding fold (THDP-binding)"/>
    <property type="match status" value="2"/>
</dbReference>
<dbReference type="GO" id="GO:0045252">
    <property type="term" value="C:oxoglutarate dehydrogenase complex"/>
    <property type="evidence" value="ECO:0007669"/>
    <property type="project" value="TreeGrafter"/>
</dbReference>
<dbReference type="NCBIfam" id="NF008907">
    <property type="entry name" value="PRK12270.1"/>
    <property type="match status" value="1"/>
</dbReference>
<keyword evidence="7" id="KW-0560">Oxidoreductase</keyword>
<dbReference type="Gene3D" id="3.40.50.12470">
    <property type="match status" value="1"/>
</dbReference>
<dbReference type="GO" id="GO:0005829">
    <property type="term" value="C:cytosol"/>
    <property type="evidence" value="ECO:0007669"/>
    <property type="project" value="TreeGrafter"/>
</dbReference>
<comment type="cofactor">
    <cofactor evidence="1">
        <name>Mg(2+)</name>
        <dbReference type="ChEBI" id="CHEBI:18420"/>
    </cofactor>
</comment>
<evidence type="ECO:0000313" key="12">
    <source>
        <dbReference type="EMBL" id="CAB5121365.1"/>
    </source>
</evidence>
<dbReference type="EC" id="1.2.4.2" evidence="4"/>
<accession>A0A6J7VUL5</accession>
<dbReference type="GO" id="GO:0006099">
    <property type="term" value="P:tricarboxylic acid cycle"/>
    <property type="evidence" value="ECO:0007669"/>
    <property type="project" value="UniProtKB-UniPathway"/>
</dbReference>
<comment type="cofactor">
    <cofactor evidence="2">
        <name>thiamine diphosphate</name>
        <dbReference type="ChEBI" id="CHEBI:58937"/>
    </cofactor>
</comment>
<keyword evidence="5" id="KW-0479">Metal-binding</keyword>
<dbReference type="GO" id="GO:0046872">
    <property type="term" value="F:metal ion binding"/>
    <property type="evidence" value="ECO:0007669"/>
    <property type="project" value="UniProtKB-KW"/>
</dbReference>
<dbReference type="AlphaFoldDB" id="A0A6J7VUL5"/>
<proteinExistence type="predicted"/>
<evidence type="ECO:0000256" key="7">
    <source>
        <dbReference type="ARBA" id="ARBA00023002"/>
    </source>
</evidence>
<evidence type="ECO:0000256" key="4">
    <source>
        <dbReference type="ARBA" id="ARBA00012280"/>
    </source>
</evidence>
<gene>
    <name evidence="12" type="ORF">UFOPK4422_00707</name>
</gene>
<evidence type="ECO:0000256" key="5">
    <source>
        <dbReference type="ARBA" id="ARBA00022723"/>
    </source>
</evidence>
<dbReference type="GO" id="GO:0030976">
    <property type="term" value="F:thiamine pyrophosphate binding"/>
    <property type="evidence" value="ECO:0007669"/>
    <property type="project" value="InterPro"/>
</dbReference>
<dbReference type="SMART" id="SM00861">
    <property type="entry name" value="Transket_pyr"/>
    <property type="match status" value="1"/>
</dbReference>
<dbReference type="GO" id="GO:0004149">
    <property type="term" value="F:dihydrolipoyllysine-residue succinyltransferase activity"/>
    <property type="evidence" value="ECO:0007669"/>
    <property type="project" value="UniProtKB-EC"/>
</dbReference>
<dbReference type="UniPathway" id="UPA00223">
    <property type="reaction ID" value="UER00997"/>
</dbReference>
<name>A0A6J7VUL5_9ZZZZ</name>
<evidence type="ECO:0000256" key="8">
    <source>
        <dbReference type="ARBA" id="ARBA00023052"/>
    </source>
</evidence>
<dbReference type="NCBIfam" id="TIGR00239">
    <property type="entry name" value="2oxo_dh_E1"/>
    <property type="match status" value="1"/>
</dbReference>
<dbReference type="InterPro" id="IPR005475">
    <property type="entry name" value="Transketolase-like_Pyr-bd"/>
</dbReference>
<dbReference type="InterPro" id="IPR001078">
    <property type="entry name" value="2-oxoacid_DH_actylTfrase"/>
</dbReference>
<protein>
    <recommendedName>
        <fullName evidence="4">oxoglutarate dehydrogenase (succinyl-transferring)</fullName>
        <ecNumber evidence="4">1.2.4.2</ecNumber>
    </recommendedName>
</protein>
<dbReference type="InterPro" id="IPR029061">
    <property type="entry name" value="THDP-binding"/>
</dbReference>
<evidence type="ECO:0000256" key="9">
    <source>
        <dbReference type="ARBA" id="ARBA00023268"/>
    </source>
</evidence>
<comment type="catalytic activity">
    <reaction evidence="10">
        <text>N(6)-[(R)-dihydrolipoyl]-L-lysyl-[protein] + succinyl-CoA = N(6)-[(R)-S(8)-succinyldihydrolipoyl]-L-lysyl-[protein] + CoA</text>
        <dbReference type="Rhea" id="RHEA:15213"/>
        <dbReference type="Rhea" id="RHEA-COMP:10475"/>
        <dbReference type="Rhea" id="RHEA-COMP:20092"/>
        <dbReference type="ChEBI" id="CHEBI:57287"/>
        <dbReference type="ChEBI" id="CHEBI:57292"/>
        <dbReference type="ChEBI" id="CHEBI:83100"/>
        <dbReference type="ChEBI" id="CHEBI:83120"/>
        <dbReference type="EC" id="2.3.1.61"/>
    </reaction>
</comment>
<dbReference type="InterPro" id="IPR042179">
    <property type="entry name" value="KGD_C_sf"/>
</dbReference>
<evidence type="ECO:0000256" key="6">
    <source>
        <dbReference type="ARBA" id="ARBA00022842"/>
    </source>
</evidence>
<dbReference type="InterPro" id="IPR001017">
    <property type="entry name" value="DH_E1"/>
</dbReference>
<dbReference type="Gene3D" id="3.40.50.970">
    <property type="match status" value="1"/>
</dbReference>
<dbReference type="Gene3D" id="3.40.50.11610">
    <property type="entry name" value="Multifunctional 2-oxoglutarate metabolism enzyme, C-terminal domain"/>
    <property type="match status" value="1"/>
</dbReference>
<evidence type="ECO:0000256" key="1">
    <source>
        <dbReference type="ARBA" id="ARBA00001946"/>
    </source>
</evidence>
<dbReference type="CDD" id="cd02016">
    <property type="entry name" value="TPP_E1_OGDC_like"/>
    <property type="match status" value="1"/>
</dbReference>
<keyword evidence="8" id="KW-0786">Thiamine pyrophosphate</keyword>
<evidence type="ECO:0000259" key="11">
    <source>
        <dbReference type="SMART" id="SM00861"/>
    </source>
</evidence>
<dbReference type="PANTHER" id="PTHR23152">
    <property type="entry name" value="2-OXOGLUTARATE DEHYDROGENASE"/>
    <property type="match status" value="1"/>
</dbReference>
<dbReference type="SUPFAM" id="SSF52777">
    <property type="entry name" value="CoA-dependent acyltransferases"/>
    <property type="match status" value="1"/>
</dbReference>
<keyword evidence="9" id="KW-0511">Multifunctional enzyme</keyword>
<evidence type="ECO:0000256" key="3">
    <source>
        <dbReference type="ARBA" id="ARBA00004813"/>
    </source>
</evidence>
<reference evidence="12" key="1">
    <citation type="submission" date="2020-05" db="EMBL/GenBank/DDBJ databases">
        <authorList>
            <person name="Chiriac C."/>
            <person name="Salcher M."/>
            <person name="Ghai R."/>
            <person name="Kavagutti S V."/>
        </authorList>
    </citation>
    <scope>NUCLEOTIDE SEQUENCE</scope>
</reference>
<dbReference type="Pfam" id="PF16078">
    <property type="entry name" value="2-oxogl_dehyd_N"/>
    <property type="match status" value="1"/>
</dbReference>
<dbReference type="Pfam" id="PF00676">
    <property type="entry name" value="E1_dh"/>
    <property type="match status" value="1"/>
</dbReference>
<dbReference type="Pfam" id="PF16870">
    <property type="entry name" value="OxoGdeHyase_C"/>
    <property type="match status" value="1"/>
</dbReference>
<dbReference type="PIRSF" id="PIRSF000157">
    <property type="entry name" value="Oxoglu_dh_E1"/>
    <property type="match status" value="1"/>
</dbReference>
<dbReference type="Gene3D" id="1.10.287.1150">
    <property type="entry name" value="TPP helical domain"/>
    <property type="match status" value="1"/>
</dbReference>
<organism evidence="12">
    <name type="scientific">freshwater metagenome</name>
    <dbReference type="NCBI Taxonomy" id="449393"/>
    <lineage>
        <taxon>unclassified sequences</taxon>
        <taxon>metagenomes</taxon>
        <taxon>ecological metagenomes</taxon>
    </lineage>
</organism>
<evidence type="ECO:0000256" key="10">
    <source>
        <dbReference type="ARBA" id="ARBA00052761"/>
    </source>
</evidence>
<sequence length="1211" mass="133704">MLYLMSEALSPFPDTNPDFGANSWLVEEMFEQFCLDPASVGEPWQEFFSDYKSMTASVVQSPQAASAAVAALPSAVVTTPAPAGASVAVVPGEDLSEPIRGAGLAIVANMERSLSVPTATSFRNVPAKLLEVNRSVINGYRNRTGQSKVSFTHLIAFAIVRAIADAVPVMSSGFVEGLDGKPRVLRHKHINLGLAVDVAKSDGSRTLVVPVLREVNAMSFGDFVVAYEDMVRKVKLNKLAVADFQGATISLTNPGTIGTVQSVPRLMPGQGVIVGVGSIDYPAEFQGADERALGTLGISKVVTITSTYDHRIIQGAESGLFLKRVHELLLGEHGFYEAVFKSMAVPYEAVKWRTDVNPLDREEAMLDKQMQIATLIRVHRVRGHLIADIDPLHWKEPKLPVELDPATYGLTIWDLDRAFLTGGVAGTHRMALGELLHVLRDAYCRTIGVEYMHIQNTEEQRWMQSHFEGVQFDLSKDEKQRLLERLNAAEAFEKFLATKYVGTKRFGIEGAESAVPILDEILSHAANAGLDSAVVGMAHRGRLNILANVMGKSLDSIFGEFEGYVDPEAVQGSGDVKYHLGSSGHHVSPTGASIKIELAANPSHLETVDPLVLGMVRARQDQIDPPGSFPALPILIHGDAAFAGQGIVAECLGMSDINGYRVGGTIHLIINNQIGFTTSPQFARSSLYCSDVAKTVQAPIFHVNGDDPEACVRVARLAWEYRQRFHKDVIIDMVCYRRHGHNEGDDPSYTQPLMYKAIAEKRSVRKLYVETLVGRGDMSLDEAEQALKDFQLKLQVALDDTRAHAPVVVKVAKPPKPEGVLAHVNTGAPRSLLDAVFAQLTNYPADFTVHPKLGRQFELRSKLYNDEGQVEWATAELLAYGTLVSEGVAVRLAGEDSRRGTFSQRHSALVDNNTEKVWIPLAELPNAEKFWVYDSLLSEYAALGFEYGYAHANPEALVLWEAQFGDFVNGAQIIIDQYLVAAEDKWGQHNALVMLLPHGYEGQGPEHSSARIERFLTSCAEDNIQVVNATTAAQYFHVLRRQMLREIRKPLVIFTPKGPLRMKEVRSSISELESGTSFQEVLDDPFVIDPSSVKRVVFCSGKVVWDAFNERNKRQAPVAVVRVEQLYPFPIEQMMEVLQRYPNAHEVVWLQEEPVNMGAWTFVEHRFWRVKEQGYDLRCVARVESGSPATGSKTVHDQELADLMDETFEGF</sequence>
<comment type="pathway">
    <text evidence="3">Carbohydrate metabolism; tricarboxylic acid cycle; succinyl-CoA from 2-oxoglutarate (dehydrogenase route): step 1/1.</text>
</comment>